<feature type="transmembrane region" description="Helical" evidence="2">
    <location>
        <begin position="115"/>
        <end position="134"/>
    </location>
</feature>
<evidence type="ECO:0000313" key="3">
    <source>
        <dbReference type="EMBL" id="RRT69494.1"/>
    </source>
</evidence>
<sequence length="158" mass="16668">MLMIRVDAHDGVDGRLGCSIGTQIVRSKGVGFDANLKAPVSRRSHGRYVNIRKKQGMHVGDDVSGPLPLGNDIVRKGKGKGKGVGIGARREQVAGDSIFWSGQRRNRIRFGKPQPAAVVVVVVAAAAAAAAAAAERERKEGSRSSGCSRSSGVRRDNI</sequence>
<protein>
    <submittedName>
        <fullName evidence="3">Uncharacterized protein</fullName>
    </submittedName>
</protein>
<accession>A0A426ZZW1</accession>
<feature type="region of interest" description="Disordered" evidence="1">
    <location>
        <begin position="133"/>
        <end position="158"/>
    </location>
</feature>
<keyword evidence="2" id="KW-1133">Transmembrane helix</keyword>
<evidence type="ECO:0000256" key="1">
    <source>
        <dbReference type="SAM" id="MobiDB-lite"/>
    </source>
</evidence>
<keyword evidence="2" id="KW-0812">Transmembrane</keyword>
<dbReference type="AlphaFoldDB" id="A0A426ZZW1"/>
<comment type="caution">
    <text evidence="3">The sequence shown here is derived from an EMBL/GenBank/DDBJ whole genome shotgun (WGS) entry which is preliminary data.</text>
</comment>
<evidence type="ECO:0000256" key="2">
    <source>
        <dbReference type="SAM" id="Phobius"/>
    </source>
</evidence>
<evidence type="ECO:0000313" key="4">
    <source>
        <dbReference type="Proteomes" id="UP000287651"/>
    </source>
</evidence>
<gene>
    <name evidence="3" type="ORF">B296_00023778</name>
</gene>
<feature type="region of interest" description="Disordered" evidence="1">
    <location>
        <begin position="59"/>
        <end position="85"/>
    </location>
</feature>
<keyword evidence="2" id="KW-0472">Membrane</keyword>
<reference evidence="3 4" key="1">
    <citation type="journal article" date="2014" name="Agronomy (Basel)">
        <title>A Draft Genome Sequence for Ensete ventricosum, the Drought-Tolerant Tree Against Hunger.</title>
        <authorList>
            <person name="Harrison J."/>
            <person name="Moore K.A."/>
            <person name="Paszkiewicz K."/>
            <person name="Jones T."/>
            <person name="Grant M."/>
            <person name="Ambacheew D."/>
            <person name="Muzemil S."/>
            <person name="Studholme D.J."/>
        </authorList>
    </citation>
    <scope>NUCLEOTIDE SEQUENCE [LARGE SCALE GENOMIC DNA]</scope>
</reference>
<organism evidence="3 4">
    <name type="scientific">Ensete ventricosum</name>
    <name type="common">Abyssinian banana</name>
    <name type="synonym">Musa ensete</name>
    <dbReference type="NCBI Taxonomy" id="4639"/>
    <lineage>
        <taxon>Eukaryota</taxon>
        <taxon>Viridiplantae</taxon>
        <taxon>Streptophyta</taxon>
        <taxon>Embryophyta</taxon>
        <taxon>Tracheophyta</taxon>
        <taxon>Spermatophyta</taxon>
        <taxon>Magnoliopsida</taxon>
        <taxon>Liliopsida</taxon>
        <taxon>Zingiberales</taxon>
        <taxon>Musaceae</taxon>
        <taxon>Ensete</taxon>
    </lineage>
</organism>
<name>A0A426ZZW1_ENSVE</name>
<proteinExistence type="predicted"/>
<dbReference type="EMBL" id="AMZH03004322">
    <property type="protein sequence ID" value="RRT69494.1"/>
    <property type="molecule type" value="Genomic_DNA"/>
</dbReference>
<dbReference type="Proteomes" id="UP000287651">
    <property type="component" value="Unassembled WGS sequence"/>
</dbReference>